<dbReference type="SUPFAM" id="SSF50022">
    <property type="entry name" value="ISP domain"/>
    <property type="match status" value="1"/>
</dbReference>
<evidence type="ECO:0000256" key="6">
    <source>
        <dbReference type="ARBA" id="ARBA00023014"/>
    </source>
</evidence>
<proteinExistence type="predicted"/>
<keyword evidence="3" id="KW-0479">Metal-binding</keyword>
<dbReference type="PANTHER" id="PTHR43756">
    <property type="entry name" value="CHOLINE MONOOXYGENASE, CHLOROPLASTIC"/>
    <property type="match status" value="1"/>
</dbReference>
<keyword evidence="9" id="KW-0223">Dioxygenase</keyword>
<evidence type="ECO:0000256" key="4">
    <source>
        <dbReference type="ARBA" id="ARBA00023002"/>
    </source>
</evidence>
<sequence>MDLRQCLCTEVPGLRKTDDGSTLNAGQVPCSIAVVAVEIEDFFQGGGSMDRDEEFRLLDRAVEHLRDKKIQLTDTDTRVGVERYRSPEWYQAELDRVFTRLPSMLVHTSEIPEAGAFVTLEHFGRPLLVSRDADGRAHVLLNACRHRGARVEQAESGLRRQFTCGYHAWRYDLDGTLSTIPSAYCFPGLGPGKRNLRSLPSVEAYGFVWLMPPDRPNRSDVDEFLGDFRPDIDDLGLADFEIYGAESHEWEINWKLVVEGTLEGYHFPFLHPKSANPLFENNTFFFDAFGPHLRSILPKRSINMLGRTKRSEQRLLSVANVIHTIFPNETVLHQSDHFLWITSHPLGPARTLVKLRLLVPPGSAAGPAAESWEENRRLTYQVQYEDLEIYREIQQGLAAGANDEHVFGTQEFALRTYNDTLERHLFGDDGQDGEGQDGEGADTPA</sequence>
<evidence type="ECO:0000256" key="5">
    <source>
        <dbReference type="ARBA" id="ARBA00023004"/>
    </source>
</evidence>
<feature type="compositionally biased region" description="Acidic residues" evidence="7">
    <location>
        <begin position="429"/>
        <end position="445"/>
    </location>
</feature>
<keyword evidence="5" id="KW-0408">Iron</keyword>
<evidence type="ECO:0000256" key="3">
    <source>
        <dbReference type="ARBA" id="ARBA00022723"/>
    </source>
</evidence>
<evidence type="ECO:0000256" key="2">
    <source>
        <dbReference type="ARBA" id="ARBA00022714"/>
    </source>
</evidence>
<evidence type="ECO:0000256" key="7">
    <source>
        <dbReference type="SAM" id="MobiDB-lite"/>
    </source>
</evidence>
<name>A0ABW2JQ07_9ACTN</name>
<accession>A0ABW2JQ07</accession>
<dbReference type="InterPro" id="IPR015879">
    <property type="entry name" value="Ring_hydroxy_dOase_asu_C_dom"/>
</dbReference>
<dbReference type="InterPro" id="IPR001663">
    <property type="entry name" value="Rng_hydr_dOase-A"/>
</dbReference>
<dbReference type="EMBL" id="JBHTCF010000013">
    <property type="protein sequence ID" value="MFC7307902.1"/>
    <property type="molecule type" value="Genomic_DNA"/>
</dbReference>
<dbReference type="InterPro" id="IPR017941">
    <property type="entry name" value="Rieske_2Fe-2S"/>
</dbReference>
<keyword evidence="4 9" id="KW-0560">Oxidoreductase</keyword>
<dbReference type="Proteomes" id="UP001596523">
    <property type="component" value="Unassembled WGS sequence"/>
</dbReference>
<comment type="cofactor">
    <cofactor evidence="1">
        <name>Fe cation</name>
        <dbReference type="ChEBI" id="CHEBI:24875"/>
    </cofactor>
</comment>
<dbReference type="SUPFAM" id="SSF55961">
    <property type="entry name" value="Bet v1-like"/>
    <property type="match status" value="1"/>
</dbReference>
<dbReference type="PRINTS" id="PR00090">
    <property type="entry name" value="RNGDIOXGNASE"/>
</dbReference>
<keyword evidence="6" id="KW-0411">Iron-sulfur</keyword>
<dbReference type="PANTHER" id="PTHR43756:SF5">
    <property type="entry name" value="CHOLINE MONOOXYGENASE, CHLOROPLASTIC"/>
    <property type="match status" value="1"/>
</dbReference>
<dbReference type="RefSeq" id="WP_381835387.1">
    <property type="nucleotide sequence ID" value="NZ_JBHTCF010000013.1"/>
</dbReference>
<comment type="caution">
    <text evidence="9">The sequence shown here is derived from an EMBL/GenBank/DDBJ whole genome shotgun (WGS) entry which is preliminary data.</text>
</comment>
<feature type="domain" description="Rieske" evidence="8">
    <location>
        <begin position="103"/>
        <end position="210"/>
    </location>
</feature>
<dbReference type="GO" id="GO:0051213">
    <property type="term" value="F:dioxygenase activity"/>
    <property type="evidence" value="ECO:0007669"/>
    <property type="project" value="UniProtKB-KW"/>
</dbReference>
<organism evidence="9 10">
    <name type="scientific">Streptomyces monticola</name>
    <dbReference type="NCBI Taxonomy" id="2666263"/>
    <lineage>
        <taxon>Bacteria</taxon>
        <taxon>Bacillati</taxon>
        <taxon>Actinomycetota</taxon>
        <taxon>Actinomycetes</taxon>
        <taxon>Kitasatosporales</taxon>
        <taxon>Streptomycetaceae</taxon>
        <taxon>Streptomyces</taxon>
    </lineage>
</organism>
<dbReference type="EC" id="1.14.13.-" evidence="9"/>
<evidence type="ECO:0000313" key="9">
    <source>
        <dbReference type="EMBL" id="MFC7307902.1"/>
    </source>
</evidence>
<evidence type="ECO:0000256" key="1">
    <source>
        <dbReference type="ARBA" id="ARBA00001962"/>
    </source>
</evidence>
<keyword evidence="2" id="KW-0001">2Fe-2S</keyword>
<evidence type="ECO:0000313" key="10">
    <source>
        <dbReference type="Proteomes" id="UP001596523"/>
    </source>
</evidence>
<gene>
    <name evidence="9" type="ORF">ACFQVC_27205</name>
</gene>
<dbReference type="Pfam" id="PF00848">
    <property type="entry name" value="Ring_hydroxyl_A"/>
    <property type="match status" value="1"/>
</dbReference>
<dbReference type="CDD" id="cd03469">
    <property type="entry name" value="Rieske_RO_Alpha_N"/>
    <property type="match status" value="1"/>
</dbReference>
<evidence type="ECO:0000259" key="8">
    <source>
        <dbReference type="PROSITE" id="PS51296"/>
    </source>
</evidence>
<dbReference type="Gene3D" id="3.90.380.10">
    <property type="entry name" value="Naphthalene 1,2-dioxygenase Alpha Subunit, Chain A, domain 1"/>
    <property type="match status" value="2"/>
</dbReference>
<dbReference type="Gene3D" id="2.102.10.10">
    <property type="entry name" value="Rieske [2Fe-2S] iron-sulphur domain"/>
    <property type="match status" value="1"/>
</dbReference>
<protein>
    <submittedName>
        <fullName evidence="9">Aromatic ring-hydroxylating dioxygenase subunit alpha</fullName>
        <ecNumber evidence="9">1.14.13.-</ecNumber>
    </submittedName>
</protein>
<reference evidence="10" key="1">
    <citation type="journal article" date="2019" name="Int. J. Syst. Evol. Microbiol.">
        <title>The Global Catalogue of Microorganisms (GCM) 10K type strain sequencing project: providing services to taxonomists for standard genome sequencing and annotation.</title>
        <authorList>
            <consortium name="The Broad Institute Genomics Platform"/>
            <consortium name="The Broad Institute Genome Sequencing Center for Infectious Disease"/>
            <person name="Wu L."/>
            <person name="Ma J."/>
        </authorList>
    </citation>
    <scope>NUCLEOTIDE SEQUENCE [LARGE SCALE GENOMIC DNA]</scope>
    <source>
        <strain evidence="10">SYNS20</strain>
    </source>
</reference>
<feature type="region of interest" description="Disordered" evidence="7">
    <location>
        <begin position="424"/>
        <end position="445"/>
    </location>
</feature>
<dbReference type="PROSITE" id="PS51296">
    <property type="entry name" value="RIESKE"/>
    <property type="match status" value="1"/>
</dbReference>
<keyword evidence="10" id="KW-1185">Reference proteome</keyword>
<dbReference type="Pfam" id="PF00355">
    <property type="entry name" value="Rieske"/>
    <property type="match status" value="1"/>
</dbReference>
<dbReference type="InterPro" id="IPR036922">
    <property type="entry name" value="Rieske_2Fe-2S_sf"/>
</dbReference>